<dbReference type="OrthoDB" id="9816043at2"/>
<keyword evidence="4 8" id="KW-0808">Transferase</keyword>
<dbReference type="PROSITE" id="PS00092">
    <property type="entry name" value="N6_MTASE"/>
    <property type="match status" value="1"/>
</dbReference>
<dbReference type="AlphaFoldDB" id="A0A1H7Z5V1"/>
<dbReference type="SUPFAM" id="SSF53335">
    <property type="entry name" value="S-adenosyl-L-methionine-dependent methyltransferases"/>
    <property type="match status" value="1"/>
</dbReference>
<evidence type="ECO:0000259" key="7">
    <source>
        <dbReference type="Pfam" id="PF01555"/>
    </source>
</evidence>
<accession>A0A1H7Z5V1</accession>
<dbReference type="STRING" id="933059.SAMN04488103_101415"/>
<dbReference type="GO" id="GO:0008170">
    <property type="term" value="F:N-methyltransferase activity"/>
    <property type="evidence" value="ECO:0007669"/>
    <property type="project" value="InterPro"/>
</dbReference>
<dbReference type="EMBL" id="FOCE01000001">
    <property type="protein sequence ID" value="SEM53820.1"/>
    <property type="molecule type" value="Genomic_DNA"/>
</dbReference>
<dbReference type="InterPro" id="IPR002295">
    <property type="entry name" value="N4/N6-MTase_EcoPI_Mod-like"/>
</dbReference>
<dbReference type="PRINTS" id="PR00506">
    <property type="entry name" value="D21N6MTFRASE"/>
</dbReference>
<reference evidence="8 9" key="1">
    <citation type="submission" date="2016-10" db="EMBL/GenBank/DDBJ databases">
        <authorList>
            <person name="de Groot N.N."/>
        </authorList>
    </citation>
    <scope>NUCLEOTIDE SEQUENCE [LARGE SCALE GENOMIC DNA]</scope>
    <source>
        <strain evidence="8 9">DSM 3857</strain>
    </source>
</reference>
<sequence length="599" mass="67854">MTELVFKGKEFVWNHHLAVPFRPLVVQADKGIGEPRLDGNLIIQGDNLHALKALLPMYSGKVDCIFIDPPYNTGEEDWSYNDNVNAPMIKEWLNSNPIGIEDGLRHDKWCAMMWPRLRLLHELLSDDGSIWITLDDNEVHRARAILDEIFGEDCSIGQIVWQKRTSRENRAVFSPSFDHVLVYSKALKDTWKLRRNRLLPKEGGYANPDNDPRGPWASIPFSAQGFRENQVYTIVTPTGVEHRPPKGRCWGATEPEFEKYKERNLVYWPKGGNGKPRIKQFPEEAKGLVPMTLWPAAEVGTTEDSKKVLMDIFSDYQEDQLRFHAPKPVDLVRRVIEIATRKNSVVLDSFSGTGTTGHAVIAANKWDGGNRRFILCEMEDYADRLTAERVRRVINGYAFTGTQKTELAREKLNWRTIEKAADLVHKVQAIENLHGHEYDRIKKEVKDGELVVTGEKAVAERAEGLGGTFTYCTLGDPVELDRILTGVDLPAFEALGPVLYHMATAEVADPAVLYAADFYLGEASAYIVWMIYKPDLDWLKTSDAALTLSFARHIHGLRPDKKHLVFAPARHVSQRMLDSEGLGVEFAPLPQSLYRVERG</sequence>
<name>A0A1H7Z5V1_9RHOB</name>
<dbReference type="InterPro" id="IPR002941">
    <property type="entry name" value="DNA_methylase_N4/N6"/>
</dbReference>
<dbReference type="GO" id="GO:0003677">
    <property type="term" value="F:DNA binding"/>
    <property type="evidence" value="ECO:0007669"/>
    <property type="project" value="InterPro"/>
</dbReference>
<dbReference type="InterPro" id="IPR002052">
    <property type="entry name" value="DNA_methylase_N6_adenine_CS"/>
</dbReference>
<evidence type="ECO:0000313" key="8">
    <source>
        <dbReference type="EMBL" id="SEM53820.1"/>
    </source>
</evidence>
<evidence type="ECO:0000313" key="9">
    <source>
        <dbReference type="Proteomes" id="UP000198761"/>
    </source>
</evidence>
<keyword evidence="3 8" id="KW-0489">Methyltransferase</keyword>
<keyword evidence="9" id="KW-1185">Reference proteome</keyword>
<keyword evidence="5" id="KW-0949">S-adenosyl-L-methionine</keyword>
<evidence type="ECO:0000256" key="3">
    <source>
        <dbReference type="ARBA" id="ARBA00022603"/>
    </source>
</evidence>
<evidence type="ECO:0000256" key="4">
    <source>
        <dbReference type="ARBA" id="ARBA00022679"/>
    </source>
</evidence>
<proteinExistence type="inferred from homology"/>
<dbReference type="InterPro" id="IPR029063">
    <property type="entry name" value="SAM-dependent_MTases_sf"/>
</dbReference>
<organism evidence="8 9">
    <name type="scientific">Gemmobacter aquatilis</name>
    <dbReference type="NCBI Taxonomy" id="933059"/>
    <lineage>
        <taxon>Bacteria</taxon>
        <taxon>Pseudomonadati</taxon>
        <taxon>Pseudomonadota</taxon>
        <taxon>Alphaproteobacteria</taxon>
        <taxon>Rhodobacterales</taxon>
        <taxon>Paracoccaceae</taxon>
        <taxon>Gemmobacter</taxon>
    </lineage>
</organism>
<dbReference type="Proteomes" id="UP000198761">
    <property type="component" value="Unassembled WGS sequence"/>
</dbReference>
<dbReference type="EC" id="2.1.1.72" evidence="2"/>
<dbReference type="RefSeq" id="WP_091296055.1">
    <property type="nucleotide sequence ID" value="NZ_FOCE01000001.1"/>
</dbReference>
<comment type="catalytic activity">
    <reaction evidence="6">
        <text>a 2'-deoxyadenosine in DNA + S-adenosyl-L-methionine = an N(6)-methyl-2'-deoxyadenosine in DNA + S-adenosyl-L-homocysteine + H(+)</text>
        <dbReference type="Rhea" id="RHEA:15197"/>
        <dbReference type="Rhea" id="RHEA-COMP:12418"/>
        <dbReference type="Rhea" id="RHEA-COMP:12419"/>
        <dbReference type="ChEBI" id="CHEBI:15378"/>
        <dbReference type="ChEBI" id="CHEBI:57856"/>
        <dbReference type="ChEBI" id="CHEBI:59789"/>
        <dbReference type="ChEBI" id="CHEBI:90615"/>
        <dbReference type="ChEBI" id="CHEBI:90616"/>
        <dbReference type="EC" id="2.1.1.72"/>
    </reaction>
</comment>
<evidence type="ECO:0000256" key="2">
    <source>
        <dbReference type="ARBA" id="ARBA00011900"/>
    </source>
</evidence>
<feature type="domain" description="DNA methylase N-4/N-6" evidence="7">
    <location>
        <begin position="62"/>
        <end position="382"/>
    </location>
</feature>
<dbReference type="GO" id="GO:0032259">
    <property type="term" value="P:methylation"/>
    <property type="evidence" value="ECO:0007669"/>
    <property type="project" value="UniProtKB-KW"/>
</dbReference>
<evidence type="ECO:0000256" key="1">
    <source>
        <dbReference type="ARBA" id="ARBA00006594"/>
    </source>
</evidence>
<protein>
    <recommendedName>
        <fullName evidence="2">site-specific DNA-methyltransferase (adenine-specific)</fullName>
        <ecNumber evidence="2">2.1.1.72</ecNumber>
    </recommendedName>
</protein>
<evidence type="ECO:0000256" key="5">
    <source>
        <dbReference type="ARBA" id="ARBA00022691"/>
    </source>
</evidence>
<comment type="similarity">
    <text evidence="1">Belongs to the N(4)/N(6)-methyltransferase family.</text>
</comment>
<evidence type="ECO:0000256" key="6">
    <source>
        <dbReference type="ARBA" id="ARBA00047942"/>
    </source>
</evidence>
<dbReference type="GO" id="GO:0009007">
    <property type="term" value="F:site-specific DNA-methyltransferase (adenine-specific) activity"/>
    <property type="evidence" value="ECO:0007669"/>
    <property type="project" value="UniProtKB-EC"/>
</dbReference>
<gene>
    <name evidence="8" type="ORF">SAMN04488103_101415</name>
</gene>
<dbReference type="Pfam" id="PF01555">
    <property type="entry name" value="N6_N4_Mtase"/>
    <property type="match status" value="1"/>
</dbReference>
<dbReference type="Gene3D" id="3.40.50.150">
    <property type="entry name" value="Vaccinia Virus protein VP39"/>
    <property type="match status" value="1"/>
</dbReference>